<evidence type="ECO:0000256" key="2">
    <source>
        <dbReference type="ARBA" id="ARBA00006931"/>
    </source>
</evidence>
<keyword evidence="12" id="KW-0732">Signal</keyword>
<gene>
    <name evidence="15" type="ORF">MNOR_LOCUS24252</name>
</gene>
<feature type="compositionally biased region" description="Acidic residues" evidence="11">
    <location>
        <begin position="963"/>
        <end position="972"/>
    </location>
</feature>
<feature type="domain" description="GPI inositol-deacylase transmembrane" evidence="14">
    <location>
        <begin position="606"/>
        <end position="907"/>
    </location>
</feature>
<dbReference type="SUPFAM" id="SSF53474">
    <property type="entry name" value="alpha/beta-Hydrolases"/>
    <property type="match status" value="1"/>
</dbReference>
<feature type="transmembrane region" description="Helical" evidence="10">
    <location>
        <begin position="841"/>
        <end position="858"/>
    </location>
</feature>
<feature type="domain" description="GPI inositol-deacylase PGAP1-like alpha/beta" evidence="13">
    <location>
        <begin position="79"/>
        <end position="297"/>
    </location>
</feature>
<evidence type="ECO:0000256" key="6">
    <source>
        <dbReference type="ARBA" id="ARBA00022824"/>
    </source>
</evidence>
<evidence type="ECO:0000256" key="12">
    <source>
        <dbReference type="SAM" id="SignalP"/>
    </source>
</evidence>
<evidence type="ECO:0000256" key="4">
    <source>
        <dbReference type="ARBA" id="ARBA00022692"/>
    </source>
</evidence>
<proteinExistence type="inferred from homology"/>
<dbReference type="GO" id="GO:0005789">
    <property type="term" value="C:endoplasmic reticulum membrane"/>
    <property type="evidence" value="ECO:0007669"/>
    <property type="project" value="UniProtKB-SubCell"/>
</dbReference>
<dbReference type="InterPro" id="IPR029058">
    <property type="entry name" value="AB_hydrolase_fold"/>
</dbReference>
<dbReference type="Pfam" id="PF25140">
    <property type="entry name" value="PGAP1_TMD"/>
    <property type="match status" value="1"/>
</dbReference>
<evidence type="ECO:0000259" key="13">
    <source>
        <dbReference type="Pfam" id="PF07819"/>
    </source>
</evidence>
<protein>
    <recommendedName>
        <fullName evidence="10">GPI inositol-deacylase</fullName>
        <ecNumber evidence="10">3.1.-.-</ecNumber>
    </recommendedName>
</protein>
<keyword evidence="5 10" id="KW-0378">Hydrolase</keyword>
<feature type="transmembrane region" description="Helical" evidence="10">
    <location>
        <begin position="879"/>
        <end position="907"/>
    </location>
</feature>
<feature type="non-terminal residue" evidence="15">
    <location>
        <position position="972"/>
    </location>
</feature>
<keyword evidence="16" id="KW-1185">Reference proteome</keyword>
<comment type="similarity">
    <text evidence="2 10">Belongs to the GPI inositol-deacylase family.</text>
</comment>
<organism evidence="15 16">
    <name type="scientific">Meganyctiphanes norvegica</name>
    <name type="common">Northern krill</name>
    <name type="synonym">Thysanopoda norvegica</name>
    <dbReference type="NCBI Taxonomy" id="48144"/>
    <lineage>
        <taxon>Eukaryota</taxon>
        <taxon>Metazoa</taxon>
        <taxon>Ecdysozoa</taxon>
        <taxon>Arthropoda</taxon>
        <taxon>Crustacea</taxon>
        <taxon>Multicrustacea</taxon>
        <taxon>Malacostraca</taxon>
        <taxon>Eumalacostraca</taxon>
        <taxon>Eucarida</taxon>
        <taxon>Euphausiacea</taxon>
        <taxon>Euphausiidae</taxon>
        <taxon>Meganyctiphanes</taxon>
    </lineage>
</organism>
<evidence type="ECO:0000256" key="3">
    <source>
        <dbReference type="ARBA" id="ARBA00022448"/>
    </source>
</evidence>
<dbReference type="Pfam" id="PF24660">
    <property type="entry name" value="PGAP1_3rd"/>
    <property type="match status" value="1"/>
</dbReference>
<keyword evidence="6 10" id="KW-0256">Endoplasmic reticulum</keyword>
<dbReference type="GO" id="GO:0006505">
    <property type="term" value="P:GPI anchor metabolic process"/>
    <property type="evidence" value="ECO:0007669"/>
    <property type="project" value="TreeGrafter"/>
</dbReference>
<dbReference type="InterPro" id="IPR056824">
    <property type="entry name" value="PGAP1_TMD"/>
</dbReference>
<dbReference type="InterPro" id="IPR039529">
    <property type="entry name" value="PGAP1/BST1"/>
</dbReference>
<evidence type="ECO:0000256" key="5">
    <source>
        <dbReference type="ARBA" id="ARBA00022801"/>
    </source>
</evidence>
<dbReference type="Gene3D" id="3.40.50.1820">
    <property type="entry name" value="alpha/beta hydrolase"/>
    <property type="match status" value="1"/>
</dbReference>
<evidence type="ECO:0000256" key="7">
    <source>
        <dbReference type="ARBA" id="ARBA00022927"/>
    </source>
</evidence>
<dbReference type="PANTHER" id="PTHR15495">
    <property type="entry name" value="NEGATIVE REGULATOR OF VESICLE FORMATION-RELATED"/>
    <property type="match status" value="1"/>
</dbReference>
<feature type="region of interest" description="Disordered" evidence="11">
    <location>
        <begin position="938"/>
        <end position="972"/>
    </location>
</feature>
<keyword evidence="9 10" id="KW-0472">Membrane</keyword>
<evidence type="ECO:0000256" key="11">
    <source>
        <dbReference type="SAM" id="MobiDB-lite"/>
    </source>
</evidence>
<evidence type="ECO:0000256" key="8">
    <source>
        <dbReference type="ARBA" id="ARBA00022989"/>
    </source>
</evidence>
<evidence type="ECO:0000256" key="1">
    <source>
        <dbReference type="ARBA" id="ARBA00004477"/>
    </source>
</evidence>
<dbReference type="EC" id="3.1.-.-" evidence="10"/>
<keyword evidence="3 10" id="KW-0813">Transport</keyword>
<feature type="signal peptide" evidence="12">
    <location>
        <begin position="1"/>
        <end position="28"/>
    </location>
</feature>
<dbReference type="GO" id="GO:0015031">
    <property type="term" value="P:protein transport"/>
    <property type="evidence" value="ECO:0007669"/>
    <property type="project" value="UniProtKB-KW"/>
</dbReference>
<evidence type="ECO:0000313" key="15">
    <source>
        <dbReference type="EMBL" id="CAL4124116.1"/>
    </source>
</evidence>
<feature type="transmembrane region" description="Helical" evidence="10">
    <location>
        <begin position="638"/>
        <end position="657"/>
    </location>
</feature>
<keyword evidence="8 10" id="KW-1133">Transmembrane helix</keyword>
<accession>A0AAV2RFU2</accession>
<comment type="function">
    <text evidence="10">Involved in inositol deacylation of GPI-anchored proteins which plays important roles in the quality control and ER-associated degradation of GPI-anchored proteins.</text>
</comment>
<dbReference type="InterPro" id="IPR012908">
    <property type="entry name" value="PGAP1-ab_dom-like"/>
</dbReference>
<feature type="transmembrane region" description="Helical" evidence="10">
    <location>
        <begin position="807"/>
        <end position="829"/>
    </location>
</feature>
<dbReference type="PANTHER" id="PTHR15495:SF7">
    <property type="entry name" value="GPI INOSITOL-DEACYLASE"/>
    <property type="match status" value="1"/>
</dbReference>
<dbReference type="GO" id="GO:0050185">
    <property type="term" value="F:phosphatidylinositol deacylase activity"/>
    <property type="evidence" value="ECO:0007669"/>
    <property type="project" value="TreeGrafter"/>
</dbReference>
<evidence type="ECO:0000256" key="9">
    <source>
        <dbReference type="ARBA" id="ARBA00023136"/>
    </source>
</evidence>
<keyword evidence="4 10" id="KW-0812">Transmembrane</keyword>
<feature type="compositionally biased region" description="Low complexity" evidence="11">
    <location>
        <begin position="938"/>
        <end position="949"/>
    </location>
</feature>
<feature type="transmembrane region" description="Helical" evidence="10">
    <location>
        <begin position="750"/>
        <end position="768"/>
    </location>
</feature>
<dbReference type="Proteomes" id="UP001497623">
    <property type="component" value="Unassembled WGS sequence"/>
</dbReference>
<comment type="subcellular location">
    <subcellularLocation>
        <location evidence="1">Endoplasmic reticulum membrane</location>
        <topology evidence="1">Multi-pass membrane protein</topology>
    </subcellularLocation>
</comment>
<dbReference type="EMBL" id="CAXKWB010022105">
    <property type="protein sequence ID" value="CAL4124116.1"/>
    <property type="molecule type" value="Genomic_DNA"/>
</dbReference>
<evidence type="ECO:0000313" key="16">
    <source>
        <dbReference type="Proteomes" id="UP001497623"/>
    </source>
</evidence>
<evidence type="ECO:0000256" key="10">
    <source>
        <dbReference type="RuleBase" id="RU365011"/>
    </source>
</evidence>
<feature type="chain" id="PRO_5043449857" description="GPI inositol-deacylase" evidence="12">
    <location>
        <begin position="29"/>
        <end position="972"/>
    </location>
</feature>
<feature type="transmembrane region" description="Helical" evidence="10">
    <location>
        <begin position="677"/>
        <end position="705"/>
    </location>
</feature>
<keyword evidence="7 10" id="KW-0653">Protein transport</keyword>
<dbReference type="AlphaFoldDB" id="A0AAV2RFU2"/>
<comment type="caution">
    <text evidence="15">The sequence shown here is derived from an EMBL/GenBank/DDBJ whole genome shotgun (WGS) entry which is preliminary data.</text>
</comment>
<evidence type="ECO:0000259" key="14">
    <source>
        <dbReference type="Pfam" id="PF25140"/>
    </source>
</evidence>
<sequence length="972" mass="107730">MASIGKLLFSGVLFVLMALSAYHRLTNKEPNKCEMTYMYEHPEYIPITMPSSVKTKYPHYGLYVYGEGMYAEALKQGRFSGIPVLFIPGNGGSHKQVRSLASVAMRKAADDDDYDFHFNFFTVAINEDLGAFYGPSLEQQTEFVIASIQRILNIYSTSRVRNKPKSIVLVGHSMGGLVARAVFLNKNITSAIVPLIITQASPHTRPPIVMDSSISLFYDKVNDYWTMEREFDLKDPVLVSVGAGDNDFQVSMAHTHTELADVSSSTNNVPRCWLTTDHQAIVWCKQLVMPTVRALFESIDRESGHITTDKDRIVKVFNYHLISRSAGKHYGLRPHSTSIALDHEGKWSEIVKRQHTFKQEGVDQITYLMLGLHPGYPQYHKATIIASGLESRDWIFACNADLIHNGVRMCKNAGPNLSDQGRLLPGDFKKFIQLELTPLADAGFSHVIIIIPSTKKAIDISIDIHSVNDRLKSIELQPLIVSLAGEVINDNTPPKALAYNLSLTGLDQPWQSYHISLNPSGRTCPPEQTLIGKLVLPWTDHSFQKVVTSTPYQFNIGIDIPSSTAINGSVPYIQFLLHPDCTYSISVKGNMAGVFSKLVWLYGTQLPAYVACHLLLTLSKQFKAIDTDGSCPSFFTSLMSLTPLMVVPFIKISSLVLKQLLINDDFQHMSDSGLNFGLLPIFLFLACVPVTLIIGAFAYGSIVIVGNAVHSFFVKILRRSLGGSDIVAELAVTGLARIPVLVAVGLISLAYSTCGTLAMCIATLFYFIRIFQKYEDYIQELVIGLLPGSIVGTRQPGKVLSRIHFHLTLLLLLFISTVLQIAPLIAWAKLAQTNLQLKDDPSLACCIVSLISLCFLWQKKLPDPSRKYYKEMSYFLHGAATFVILFGCVHLYIVSWFIAFVLLVVALHQALAPKNPYSELESPPAASVVDRPPYMRQVSSESISNSVVSDDATNGTLSMMDSECLDESQDTD</sequence>
<dbReference type="Pfam" id="PF07819">
    <property type="entry name" value="PGAP1"/>
    <property type="match status" value="1"/>
</dbReference>
<dbReference type="GO" id="GO:0006888">
    <property type="term" value="P:endoplasmic reticulum to Golgi vesicle-mediated transport"/>
    <property type="evidence" value="ECO:0007669"/>
    <property type="project" value="TreeGrafter"/>
</dbReference>
<name>A0AAV2RFU2_MEGNR</name>
<reference evidence="15 16" key="1">
    <citation type="submission" date="2024-05" db="EMBL/GenBank/DDBJ databases">
        <authorList>
            <person name="Wallberg A."/>
        </authorList>
    </citation>
    <scope>NUCLEOTIDE SEQUENCE [LARGE SCALE GENOMIC DNA]</scope>
</reference>